<evidence type="ECO:0000313" key="1">
    <source>
        <dbReference type="EMBL" id="SPE17849.1"/>
    </source>
</evidence>
<organism evidence="1 2">
    <name type="scientific">Candidatus Sulfuritelmatomonas gaucii</name>
    <dbReference type="NCBI Taxonomy" id="2043161"/>
    <lineage>
        <taxon>Bacteria</taxon>
        <taxon>Pseudomonadati</taxon>
        <taxon>Acidobacteriota</taxon>
        <taxon>Terriglobia</taxon>
        <taxon>Terriglobales</taxon>
        <taxon>Acidobacteriaceae</taxon>
        <taxon>Candidatus Sulfuritelmatomonas</taxon>
    </lineage>
</organism>
<proteinExistence type="predicted"/>
<dbReference type="Proteomes" id="UP000239735">
    <property type="component" value="Unassembled WGS sequence"/>
</dbReference>
<evidence type="ECO:0000313" key="2">
    <source>
        <dbReference type="Proteomes" id="UP000239735"/>
    </source>
</evidence>
<name>A0A2N9L3Q0_9BACT</name>
<gene>
    <name evidence="1" type="ORF">SBA5_1100029</name>
</gene>
<reference evidence="2" key="1">
    <citation type="submission" date="2018-02" db="EMBL/GenBank/DDBJ databases">
        <authorList>
            <person name="Hausmann B."/>
        </authorList>
    </citation>
    <scope>NUCLEOTIDE SEQUENCE [LARGE SCALE GENOMIC DNA]</scope>
    <source>
        <strain evidence="2">Peat soil MAG SbA5</strain>
    </source>
</reference>
<dbReference type="EMBL" id="OKRB01000014">
    <property type="protein sequence ID" value="SPE17849.1"/>
    <property type="molecule type" value="Genomic_DNA"/>
</dbReference>
<protein>
    <submittedName>
        <fullName evidence="1">Uncharacterized protein</fullName>
    </submittedName>
</protein>
<dbReference type="OrthoDB" id="121922at2"/>
<sequence length="108" mass="11984">MESLISDNIPAEVNYQVVAQCAEEIENIENAPAVSMRPYLIKSGQKSLLTTISIYSLPGESAEHMRFLYMNPEAIRVWEEMGKAPRIIGAQVRPPHAALLTLGIPFSE</sequence>
<dbReference type="AlphaFoldDB" id="A0A2N9L3Q0"/>
<accession>A0A2N9L3Q0</accession>